<name>A0A0U1KZG4_9FIRM</name>
<evidence type="ECO:0000313" key="1">
    <source>
        <dbReference type="EMBL" id="CQR72807.1"/>
    </source>
</evidence>
<dbReference type="AlphaFoldDB" id="A0A0U1KZG4"/>
<accession>A0A0U1KZG4</accession>
<sequence>MGMKVNTFGVSNQPKVTDREIANKAEKSGDYFAADLLKSQEAQSTERLQSLMTQIDESGRRLSQMPTYSELKSYRELVRKFIGEAVSRSYSLEARAGWDRHGRQKLYTTIKKVDEKLAEMTEDVRVGQERQLSIMAKHDAVRGMLVDLFT</sequence>
<gene>
    <name evidence="1" type="ORF">SpAn4DRAFT_3267</name>
</gene>
<evidence type="ECO:0008006" key="3">
    <source>
        <dbReference type="Google" id="ProtNLM"/>
    </source>
</evidence>
<dbReference type="EMBL" id="CTRP01000011">
    <property type="protein sequence ID" value="CQR72807.1"/>
    <property type="molecule type" value="Genomic_DNA"/>
</dbReference>
<keyword evidence="2" id="KW-1185">Reference proteome</keyword>
<dbReference type="Pfam" id="PF03885">
    <property type="entry name" value="DUF327"/>
    <property type="match status" value="1"/>
</dbReference>
<evidence type="ECO:0000313" key="2">
    <source>
        <dbReference type="Proteomes" id="UP000049855"/>
    </source>
</evidence>
<dbReference type="Proteomes" id="UP000049855">
    <property type="component" value="Unassembled WGS sequence"/>
</dbReference>
<protein>
    <recommendedName>
        <fullName evidence="3">DUF327 domain-containing protein</fullName>
    </recommendedName>
</protein>
<dbReference type="InterPro" id="IPR005585">
    <property type="entry name" value="DUF327"/>
</dbReference>
<organism evidence="1 2">
    <name type="scientific">Sporomusa ovata</name>
    <dbReference type="NCBI Taxonomy" id="2378"/>
    <lineage>
        <taxon>Bacteria</taxon>
        <taxon>Bacillati</taxon>
        <taxon>Bacillota</taxon>
        <taxon>Negativicutes</taxon>
        <taxon>Selenomonadales</taxon>
        <taxon>Sporomusaceae</taxon>
        <taxon>Sporomusa</taxon>
    </lineage>
</organism>
<proteinExistence type="predicted"/>
<reference evidence="2" key="1">
    <citation type="submission" date="2015-03" db="EMBL/GenBank/DDBJ databases">
        <authorList>
            <person name="Nijsse Bart"/>
        </authorList>
    </citation>
    <scope>NUCLEOTIDE SEQUENCE [LARGE SCALE GENOMIC DNA]</scope>
</reference>
<dbReference type="InterPro" id="IPR024042">
    <property type="entry name" value="TM1646-like_dom_sf"/>
</dbReference>
<dbReference type="SUPFAM" id="SSF158397">
    <property type="entry name" value="TM1646-like"/>
    <property type="match status" value="1"/>
</dbReference>
<dbReference type="Gene3D" id="1.20.120.490">
    <property type="entry name" value="Hypothetical protein TM1646-like domain"/>
    <property type="match status" value="1"/>
</dbReference>